<dbReference type="InterPro" id="IPR019410">
    <property type="entry name" value="Methyltransf_16"/>
</dbReference>
<proteinExistence type="predicted"/>
<evidence type="ECO:0000313" key="2">
    <source>
        <dbReference type="EMBL" id="KAL3791030.1"/>
    </source>
</evidence>
<comment type="caution">
    <text evidence="2">The sequence shown here is derived from an EMBL/GenBank/DDBJ whole genome shotgun (WGS) entry which is preliminary data.</text>
</comment>
<keyword evidence="3" id="KW-1185">Reference proteome</keyword>
<name>A0ABD3PSP1_9STRA</name>
<dbReference type="PANTHER" id="PTHR14614:SF132">
    <property type="entry name" value="PROTEIN-LYSINE METHYLTRANSFERASE C42C1.13"/>
    <property type="match status" value="1"/>
</dbReference>
<dbReference type="Gene3D" id="3.40.50.150">
    <property type="entry name" value="Vaccinia Virus protein VP39"/>
    <property type="match status" value="1"/>
</dbReference>
<evidence type="ECO:0000313" key="3">
    <source>
        <dbReference type="Proteomes" id="UP001516023"/>
    </source>
</evidence>
<dbReference type="EMBL" id="JABMIG020000119">
    <property type="protein sequence ID" value="KAL3791030.1"/>
    <property type="molecule type" value="Genomic_DNA"/>
</dbReference>
<gene>
    <name evidence="2" type="ORF">HJC23_003019</name>
</gene>
<dbReference type="SUPFAM" id="SSF53335">
    <property type="entry name" value="S-adenosyl-L-methionine-dependent methyltransferases"/>
    <property type="match status" value="1"/>
</dbReference>
<dbReference type="Proteomes" id="UP001516023">
    <property type="component" value="Unassembled WGS sequence"/>
</dbReference>
<dbReference type="InterPro" id="IPR029063">
    <property type="entry name" value="SAM-dependent_MTases_sf"/>
</dbReference>
<protein>
    <recommendedName>
        <fullName evidence="4">Calmodulin-lysine N-methyltransferase</fullName>
    </recommendedName>
</protein>
<dbReference type="Pfam" id="PF10294">
    <property type="entry name" value="Methyltransf_16"/>
    <property type="match status" value="1"/>
</dbReference>
<accession>A0ABD3PSP1</accession>
<evidence type="ECO:0008006" key="4">
    <source>
        <dbReference type="Google" id="ProtNLM"/>
    </source>
</evidence>
<sequence length="251" mass="28203">MITWREHNIHTPQSNGDNDYDSDGEKAFVFNLFDDVADKTLTYKFKSKSSAIDITITLTGREQMCTSTGLAVWGGAETLCNYFLEEHDTDNPTEIFRRGRSRVLELGAGLGLCGLFTAKAFEPGEVMLSDGDVDVLERLQKNIEQNATSSRTTVSCAQLVWGQNLDAFEEEHGKFDVIIASECMYMTPSLQTIWQTVNHLLAESNGVFLYVHQASSQVPNEKVLEMATHCGFVWTTSLSYPLVHLFRRKKI</sequence>
<feature type="region of interest" description="Disordered" evidence="1">
    <location>
        <begin position="1"/>
        <end position="20"/>
    </location>
</feature>
<evidence type="ECO:0000256" key="1">
    <source>
        <dbReference type="SAM" id="MobiDB-lite"/>
    </source>
</evidence>
<reference evidence="2 3" key="1">
    <citation type="journal article" date="2020" name="G3 (Bethesda)">
        <title>Improved Reference Genome for Cyclotella cryptica CCMP332, a Model for Cell Wall Morphogenesis, Salinity Adaptation, and Lipid Production in Diatoms (Bacillariophyta).</title>
        <authorList>
            <person name="Roberts W.R."/>
            <person name="Downey K.M."/>
            <person name="Ruck E.C."/>
            <person name="Traller J.C."/>
            <person name="Alverson A.J."/>
        </authorList>
    </citation>
    <scope>NUCLEOTIDE SEQUENCE [LARGE SCALE GENOMIC DNA]</scope>
    <source>
        <strain evidence="2 3">CCMP332</strain>
    </source>
</reference>
<dbReference type="AlphaFoldDB" id="A0ABD3PSP1"/>
<organism evidence="2 3">
    <name type="scientific">Cyclotella cryptica</name>
    <dbReference type="NCBI Taxonomy" id="29204"/>
    <lineage>
        <taxon>Eukaryota</taxon>
        <taxon>Sar</taxon>
        <taxon>Stramenopiles</taxon>
        <taxon>Ochrophyta</taxon>
        <taxon>Bacillariophyta</taxon>
        <taxon>Coscinodiscophyceae</taxon>
        <taxon>Thalassiosirophycidae</taxon>
        <taxon>Stephanodiscales</taxon>
        <taxon>Stephanodiscaceae</taxon>
        <taxon>Cyclotella</taxon>
    </lineage>
</organism>
<dbReference type="PANTHER" id="PTHR14614">
    <property type="entry name" value="HEPATOCELLULAR CARCINOMA-ASSOCIATED ANTIGEN"/>
    <property type="match status" value="1"/>
</dbReference>